<dbReference type="PANTHER" id="PTHR10278">
    <property type="entry name" value="CORTICOTROPIN-RELEASING FACTOR-BINDING PROTEIN"/>
    <property type="match status" value="1"/>
</dbReference>
<evidence type="ECO:0000256" key="7">
    <source>
        <dbReference type="ARBA" id="ARBA00023180"/>
    </source>
</evidence>
<proteinExistence type="inferred from homology"/>
<dbReference type="GO" id="GO:0009755">
    <property type="term" value="P:hormone-mediated signaling pathway"/>
    <property type="evidence" value="ECO:0007669"/>
    <property type="project" value="TreeGrafter"/>
</dbReference>
<gene>
    <name evidence="13" type="primary">RvY_04959-1</name>
    <name evidence="13" type="synonym">RvY_04959.1</name>
    <name evidence="13" type="ORF">RvY_04959</name>
</gene>
<comment type="similarity">
    <text evidence="2">Belongs to the CRF-binding protein family.</text>
</comment>
<feature type="chain" id="PRO_5008897603" description="Corticotropin-releasing factor-binding protein" evidence="10">
    <location>
        <begin position="18"/>
        <end position="317"/>
    </location>
</feature>
<feature type="signal peptide" evidence="10">
    <location>
        <begin position="1"/>
        <end position="17"/>
    </location>
</feature>
<dbReference type="GO" id="GO:0051424">
    <property type="term" value="F:corticotropin-releasing hormone binding"/>
    <property type="evidence" value="ECO:0007669"/>
    <property type="project" value="InterPro"/>
</dbReference>
<accession>A0A1D1UTH1</accession>
<dbReference type="InterPro" id="IPR035914">
    <property type="entry name" value="Sperma_CUB_dom_sf"/>
</dbReference>
<organism evidence="13 14">
    <name type="scientific">Ramazzottius varieornatus</name>
    <name type="common">Water bear</name>
    <name type="synonym">Tardigrade</name>
    <dbReference type="NCBI Taxonomy" id="947166"/>
    <lineage>
        <taxon>Eukaryota</taxon>
        <taxon>Metazoa</taxon>
        <taxon>Ecdysozoa</taxon>
        <taxon>Tardigrada</taxon>
        <taxon>Eutardigrada</taxon>
        <taxon>Parachela</taxon>
        <taxon>Hypsibioidea</taxon>
        <taxon>Ramazzottiidae</taxon>
        <taxon>Ramazzottius</taxon>
    </lineage>
</organism>
<dbReference type="InterPro" id="IPR008435">
    <property type="entry name" value="CRF-bd"/>
</dbReference>
<keyword evidence="6" id="KW-1015">Disulfide bond</keyword>
<keyword evidence="5 10" id="KW-0732">Signal</keyword>
<dbReference type="InterPro" id="IPR056177">
    <property type="entry name" value="CRF-BP_N"/>
</dbReference>
<dbReference type="GO" id="GO:0005615">
    <property type="term" value="C:extracellular space"/>
    <property type="evidence" value="ECO:0007669"/>
    <property type="project" value="TreeGrafter"/>
</dbReference>
<sequence>MAFYFVLFSSLALSAYGYTVPEQFLEYYNELEGNLGNKMALNPAKEQLTECIEMRGEPGVYQVSSAGQQMACGIFLVGPVDAQVEIDFLTFDVDCKDGGIVGVLDGWEQNGAVFPDAEDMGQDGVRHLTYCGHNRPKHVFRSTGNMALVQYRLPGAATGFIIRVTFPTNPRPCNIVSALPEGKFTLRNYGLKVNCSVMAMYPERLTFTYVNVGVNEALKAGSHAISALKPSGKCSAGSKEDVVEIRGGGAIELKRTSVFKKYCGFHPFTRESHNVLCGATIVRLVSSGKYDNMVNVELAEPLEESLSDMEMDKISTC</sequence>
<evidence type="ECO:0000256" key="5">
    <source>
        <dbReference type="ARBA" id="ARBA00022729"/>
    </source>
</evidence>
<feature type="domain" description="Corticotropin-releasing factor binding protein N-terminal" evidence="11">
    <location>
        <begin position="49"/>
        <end position="164"/>
    </location>
</feature>
<comment type="subcellular location">
    <subcellularLocation>
        <location evidence="1">Secreted</location>
    </subcellularLocation>
</comment>
<reference evidence="13 14" key="1">
    <citation type="journal article" date="2016" name="Nat. Commun.">
        <title>Extremotolerant tardigrade genome and improved radiotolerance of human cultured cells by tardigrade-unique protein.</title>
        <authorList>
            <person name="Hashimoto T."/>
            <person name="Horikawa D.D."/>
            <person name="Saito Y."/>
            <person name="Kuwahara H."/>
            <person name="Kozuka-Hata H."/>
            <person name="Shin-I T."/>
            <person name="Minakuchi Y."/>
            <person name="Ohishi K."/>
            <person name="Motoyama A."/>
            <person name="Aizu T."/>
            <person name="Enomoto A."/>
            <person name="Kondo K."/>
            <person name="Tanaka S."/>
            <person name="Hara Y."/>
            <person name="Koshikawa S."/>
            <person name="Sagara H."/>
            <person name="Miura T."/>
            <person name="Yokobori S."/>
            <person name="Miyagawa K."/>
            <person name="Suzuki Y."/>
            <person name="Kubo T."/>
            <person name="Oyama M."/>
            <person name="Kohara Y."/>
            <person name="Fujiyama A."/>
            <person name="Arakawa K."/>
            <person name="Katayama T."/>
            <person name="Toyoda A."/>
            <person name="Kunieda T."/>
        </authorList>
    </citation>
    <scope>NUCLEOTIDE SEQUENCE [LARGE SCALE GENOMIC DNA]</scope>
    <source>
        <strain evidence="13 14">YOKOZUNA-1</strain>
    </source>
</reference>
<evidence type="ECO:0000259" key="11">
    <source>
        <dbReference type="Pfam" id="PF05428"/>
    </source>
</evidence>
<evidence type="ECO:0000256" key="6">
    <source>
        <dbReference type="ARBA" id="ARBA00023157"/>
    </source>
</evidence>
<evidence type="ECO:0000313" key="14">
    <source>
        <dbReference type="Proteomes" id="UP000186922"/>
    </source>
</evidence>
<evidence type="ECO:0000256" key="4">
    <source>
        <dbReference type="ARBA" id="ARBA00022525"/>
    </source>
</evidence>
<evidence type="ECO:0000313" key="13">
    <source>
        <dbReference type="EMBL" id="GAU92949.1"/>
    </source>
</evidence>
<dbReference type="Proteomes" id="UP000186922">
    <property type="component" value="Unassembled WGS sequence"/>
</dbReference>
<dbReference type="InterPro" id="IPR056178">
    <property type="entry name" value="CRF-BP_C"/>
</dbReference>
<dbReference type="PANTHER" id="PTHR10278:SF0">
    <property type="entry name" value="CORTICOTROPIN-RELEASING FACTOR-BINDING PROTEIN"/>
    <property type="match status" value="1"/>
</dbReference>
<evidence type="ECO:0000256" key="10">
    <source>
        <dbReference type="SAM" id="SignalP"/>
    </source>
</evidence>
<dbReference type="Pfam" id="PF23541">
    <property type="entry name" value="CRF-BP_C"/>
    <property type="match status" value="1"/>
</dbReference>
<dbReference type="GO" id="GO:0051460">
    <property type="term" value="P:negative regulation of corticotropin secretion"/>
    <property type="evidence" value="ECO:0007669"/>
    <property type="project" value="TreeGrafter"/>
</dbReference>
<dbReference type="SUPFAM" id="SSF49854">
    <property type="entry name" value="Spermadhesin, CUB domain"/>
    <property type="match status" value="1"/>
</dbReference>
<evidence type="ECO:0000256" key="2">
    <source>
        <dbReference type="ARBA" id="ARBA00008313"/>
    </source>
</evidence>
<name>A0A1D1UTH1_RAMVA</name>
<evidence type="ECO:0000256" key="1">
    <source>
        <dbReference type="ARBA" id="ARBA00004613"/>
    </source>
</evidence>
<evidence type="ECO:0000256" key="8">
    <source>
        <dbReference type="ARBA" id="ARBA00024997"/>
    </source>
</evidence>
<dbReference type="AlphaFoldDB" id="A0A1D1UTH1"/>
<comment type="function">
    <text evidence="8">Binds CRF and inactivates it. May prevent inappropriate pituitary-adrenal stimulation in pregnancy.</text>
</comment>
<feature type="domain" description="Corticotropin-releasing factor binding protein C-terminal" evidence="12">
    <location>
        <begin position="175"/>
        <end position="298"/>
    </location>
</feature>
<comment type="caution">
    <text evidence="13">The sequence shown here is derived from an EMBL/GenBank/DDBJ whole genome shotgun (WGS) entry which is preliminary data.</text>
</comment>
<evidence type="ECO:0000256" key="9">
    <source>
        <dbReference type="ARBA" id="ARBA00033162"/>
    </source>
</evidence>
<keyword evidence="4" id="KW-0964">Secreted</keyword>
<dbReference type="EMBL" id="BDGG01000002">
    <property type="protein sequence ID" value="GAU92949.1"/>
    <property type="molecule type" value="Genomic_DNA"/>
</dbReference>
<evidence type="ECO:0000256" key="3">
    <source>
        <dbReference type="ARBA" id="ARBA00015713"/>
    </source>
</evidence>
<protein>
    <recommendedName>
        <fullName evidence="3">Corticotropin-releasing factor-binding protein</fullName>
    </recommendedName>
    <alternativeName>
        <fullName evidence="9">Corticotropin-releasing hormone-binding protein</fullName>
    </alternativeName>
</protein>
<keyword evidence="7" id="KW-0325">Glycoprotein</keyword>
<evidence type="ECO:0000259" key="12">
    <source>
        <dbReference type="Pfam" id="PF23541"/>
    </source>
</evidence>
<keyword evidence="14" id="KW-1185">Reference proteome</keyword>
<dbReference type="OrthoDB" id="10056927at2759"/>
<dbReference type="Pfam" id="PF05428">
    <property type="entry name" value="CRF-BP_N"/>
    <property type="match status" value="1"/>
</dbReference>